<dbReference type="Gene3D" id="1.20.1270.170">
    <property type="match status" value="1"/>
</dbReference>
<dbReference type="EMBL" id="LJAM02000104">
    <property type="protein sequence ID" value="RAP71744.1"/>
    <property type="molecule type" value="Genomic_DNA"/>
</dbReference>
<evidence type="ECO:0000313" key="6">
    <source>
        <dbReference type="Proteomes" id="UP000244334"/>
    </source>
</evidence>
<dbReference type="EC" id="2.7.-.-" evidence="5"/>
<proteinExistence type="predicted"/>
<evidence type="ECO:0000256" key="4">
    <source>
        <dbReference type="ARBA" id="ARBA00022840"/>
    </source>
</evidence>
<dbReference type="PANTHER" id="PTHR39573:SF1">
    <property type="entry name" value="STRESS RESPONSE KINASE A"/>
    <property type="match status" value="1"/>
</dbReference>
<dbReference type="GO" id="GO:0005737">
    <property type="term" value="C:cytoplasm"/>
    <property type="evidence" value="ECO:0007669"/>
    <property type="project" value="TreeGrafter"/>
</dbReference>
<keyword evidence="1 5" id="KW-0808">Transferase</keyword>
<accession>A0A328TVD8</accession>
<keyword evidence="4" id="KW-0067">ATP-binding</keyword>
<gene>
    <name evidence="5" type="ORF">ACZ87_01434</name>
</gene>
<dbReference type="GO" id="GO:0004674">
    <property type="term" value="F:protein serine/threonine kinase activity"/>
    <property type="evidence" value="ECO:0007669"/>
    <property type="project" value="InterPro"/>
</dbReference>
<keyword evidence="6" id="KW-1185">Reference proteome</keyword>
<evidence type="ECO:0000256" key="1">
    <source>
        <dbReference type="ARBA" id="ARBA00022679"/>
    </source>
</evidence>
<reference evidence="5" key="1">
    <citation type="submission" date="2018-04" db="EMBL/GenBank/DDBJ databases">
        <title>Genomes of the Obligate Erwinia dacicola and Facultative Enterobacter sp. OLF Endosymbionts of the Olive Fruit fly, Bactrocera oleae.</title>
        <authorList>
            <person name="Estes A.M."/>
            <person name="Hearn D.J."/>
            <person name="Agarwal S."/>
            <person name="Pierson E.A."/>
            <person name="Dunning-Hotopp J.C."/>
        </authorList>
    </citation>
    <scope>NUCLEOTIDE SEQUENCE [LARGE SCALE GENOMIC DNA]</scope>
    <source>
        <strain evidence="5">Oroville</strain>
    </source>
</reference>
<sequence>MGCPAFPDSFPWMTDEDFWRRQISIFNEQDKLLQESPLQLTLVF</sequence>
<evidence type="ECO:0000256" key="2">
    <source>
        <dbReference type="ARBA" id="ARBA00022741"/>
    </source>
</evidence>
<comment type="caution">
    <text evidence="5">The sequence shown here is derived from an EMBL/GenBank/DDBJ whole genome shotgun (WGS) entry which is preliminary data.</text>
</comment>
<keyword evidence="3" id="KW-0418">Kinase</keyword>
<dbReference type="PANTHER" id="PTHR39573">
    <property type="entry name" value="STRESS RESPONSE KINASE A"/>
    <property type="match status" value="1"/>
</dbReference>
<evidence type="ECO:0000256" key="3">
    <source>
        <dbReference type="ARBA" id="ARBA00022777"/>
    </source>
</evidence>
<organism evidence="5 6">
    <name type="scientific">Candidatus Erwinia dacicola</name>
    <dbReference type="NCBI Taxonomy" id="252393"/>
    <lineage>
        <taxon>Bacteria</taxon>
        <taxon>Pseudomonadati</taxon>
        <taxon>Pseudomonadota</taxon>
        <taxon>Gammaproteobacteria</taxon>
        <taxon>Enterobacterales</taxon>
        <taxon>Erwiniaceae</taxon>
        <taxon>Erwinia</taxon>
    </lineage>
</organism>
<dbReference type="GO" id="GO:0005524">
    <property type="term" value="F:ATP binding"/>
    <property type="evidence" value="ECO:0007669"/>
    <property type="project" value="UniProtKB-KW"/>
</dbReference>
<dbReference type="InterPro" id="IPR032882">
    <property type="entry name" value="SrkA/RdoA"/>
</dbReference>
<keyword evidence="2" id="KW-0547">Nucleotide-binding</keyword>
<protein>
    <submittedName>
        <fullName evidence="5">Regulator of disulfide oxidoreductase A domain protein</fullName>
        <ecNumber evidence="5">2.7.-.-</ecNumber>
    </submittedName>
</protein>
<evidence type="ECO:0000313" key="5">
    <source>
        <dbReference type="EMBL" id="RAP71744.1"/>
    </source>
</evidence>
<dbReference type="Proteomes" id="UP000244334">
    <property type="component" value="Unassembled WGS sequence"/>
</dbReference>
<name>A0A328TVD8_9GAMM</name>
<dbReference type="AlphaFoldDB" id="A0A328TVD8"/>